<dbReference type="AlphaFoldDB" id="A0A9P6YDB7"/>
<dbReference type="Proteomes" id="UP000717996">
    <property type="component" value="Unassembled WGS sequence"/>
</dbReference>
<feature type="coiled-coil region" evidence="1">
    <location>
        <begin position="130"/>
        <end position="164"/>
    </location>
</feature>
<feature type="compositionally biased region" description="Low complexity" evidence="2">
    <location>
        <begin position="52"/>
        <end position="76"/>
    </location>
</feature>
<reference evidence="3" key="1">
    <citation type="journal article" date="2020" name="Microb. Genom.">
        <title>Genetic diversity of clinical and environmental Mucorales isolates obtained from an investigation of mucormycosis cases among solid organ transplant recipients.</title>
        <authorList>
            <person name="Nguyen M.H."/>
            <person name="Kaul D."/>
            <person name="Muto C."/>
            <person name="Cheng S.J."/>
            <person name="Richter R.A."/>
            <person name="Bruno V.M."/>
            <person name="Liu G."/>
            <person name="Beyhan S."/>
            <person name="Sundermann A.J."/>
            <person name="Mounaud S."/>
            <person name="Pasculle A.W."/>
            <person name="Nierman W.C."/>
            <person name="Driscoll E."/>
            <person name="Cumbie R."/>
            <person name="Clancy C.J."/>
            <person name="Dupont C.L."/>
        </authorList>
    </citation>
    <scope>NUCLEOTIDE SEQUENCE</scope>
    <source>
        <strain evidence="3">GL16</strain>
    </source>
</reference>
<name>A0A9P6YDB7_RHIOR</name>
<feature type="region of interest" description="Disordered" evidence="2">
    <location>
        <begin position="52"/>
        <end position="92"/>
    </location>
</feature>
<accession>A0A9P6YDB7</accession>
<protein>
    <submittedName>
        <fullName evidence="3">Uncharacterized protein</fullName>
    </submittedName>
</protein>
<organism evidence="3 4">
    <name type="scientific">Rhizopus oryzae</name>
    <name type="common">Mucormycosis agent</name>
    <name type="synonym">Rhizopus arrhizus var. delemar</name>
    <dbReference type="NCBI Taxonomy" id="64495"/>
    <lineage>
        <taxon>Eukaryota</taxon>
        <taxon>Fungi</taxon>
        <taxon>Fungi incertae sedis</taxon>
        <taxon>Mucoromycota</taxon>
        <taxon>Mucoromycotina</taxon>
        <taxon>Mucoromycetes</taxon>
        <taxon>Mucorales</taxon>
        <taxon>Mucorineae</taxon>
        <taxon>Rhizopodaceae</taxon>
        <taxon>Rhizopus</taxon>
    </lineage>
</organism>
<evidence type="ECO:0000313" key="4">
    <source>
        <dbReference type="Proteomes" id="UP000717996"/>
    </source>
</evidence>
<sequence>MYRCLPFLRNSIRKKIQVKQEYLQQQEQYQQQLQQQLLLLQQQLQLLNQQREQSQEQEQASTQNQAQEKEQAQAQEQEQEQAEIQELPQQEIRREEPLLITRPFYTTIQRRPTPFPTETASEEEDHEIAIQKLRRQVQKGVEHYRKVERRLIETENQLDSLSYQINNDRPNRRRRYCTEEYTPSAYYNQSINTTSPQNIYYTFPTYSRSGSFNYRYYPVHWSY</sequence>
<proteinExistence type="predicted"/>
<dbReference type="OrthoDB" id="10356078at2759"/>
<comment type="caution">
    <text evidence="3">The sequence shown here is derived from an EMBL/GenBank/DDBJ whole genome shotgun (WGS) entry which is preliminary data.</text>
</comment>
<dbReference type="EMBL" id="JAANIT010000660">
    <property type="protein sequence ID" value="KAG1545540.1"/>
    <property type="molecule type" value="Genomic_DNA"/>
</dbReference>
<evidence type="ECO:0000256" key="1">
    <source>
        <dbReference type="SAM" id="Coils"/>
    </source>
</evidence>
<evidence type="ECO:0000256" key="2">
    <source>
        <dbReference type="SAM" id="MobiDB-lite"/>
    </source>
</evidence>
<evidence type="ECO:0000313" key="3">
    <source>
        <dbReference type="EMBL" id="KAG1545540.1"/>
    </source>
</evidence>
<keyword evidence="1" id="KW-0175">Coiled coil</keyword>
<gene>
    <name evidence="3" type="ORF">G6F51_005412</name>
</gene>